<dbReference type="GO" id="GO:0016787">
    <property type="term" value="F:hydrolase activity"/>
    <property type="evidence" value="ECO:0007669"/>
    <property type="project" value="UniProtKB-KW"/>
</dbReference>
<organism evidence="1 2">
    <name type="scientific">Urbifossiella limnaea</name>
    <dbReference type="NCBI Taxonomy" id="2528023"/>
    <lineage>
        <taxon>Bacteria</taxon>
        <taxon>Pseudomonadati</taxon>
        <taxon>Planctomycetota</taxon>
        <taxon>Planctomycetia</taxon>
        <taxon>Gemmatales</taxon>
        <taxon>Gemmataceae</taxon>
        <taxon>Urbifossiella</taxon>
    </lineage>
</organism>
<dbReference type="AlphaFoldDB" id="A0A517XXS0"/>
<evidence type="ECO:0000313" key="2">
    <source>
        <dbReference type="Proteomes" id="UP000319576"/>
    </source>
</evidence>
<name>A0A517XXS0_9BACT</name>
<protein>
    <submittedName>
        <fullName evidence="1">Endoribonuclease VapD</fullName>
        <ecNumber evidence="1">3.1.-.-</ecNumber>
    </submittedName>
</protein>
<proteinExistence type="predicted"/>
<dbReference type="OrthoDB" id="8611858at2"/>
<reference evidence="1 2" key="1">
    <citation type="submission" date="2019-02" db="EMBL/GenBank/DDBJ databases">
        <title>Deep-cultivation of Planctomycetes and their phenomic and genomic characterization uncovers novel biology.</title>
        <authorList>
            <person name="Wiegand S."/>
            <person name="Jogler M."/>
            <person name="Boedeker C."/>
            <person name="Pinto D."/>
            <person name="Vollmers J."/>
            <person name="Rivas-Marin E."/>
            <person name="Kohn T."/>
            <person name="Peeters S.H."/>
            <person name="Heuer A."/>
            <person name="Rast P."/>
            <person name="Oberbeckmann S."/>
            <person name="Bunk B."/>
            <person name="Jeske O."/>
            <person name="Meyerdierks A."/>
            <person name="Storesund J.E."/>
            <person name="Kallscheuer N."/>
            <person name="Luecker S."/>
            <person name="Lage O.M."/>
            <person name="Pohl T."/>
            <person name="Merkel B.J."/>
            <person name="Hornburger P."/>
            <person name="Mueller R.-W."/>
            <person name="Bruemmer F."/>
            <person name="Labrenz M."/>
            <person name="Spormann A.M."/>
            <person name="Op den Camp H."/>
            <person name="Overmann J."/>
            <person name="Amann R."/>
            <person name="Jetten M.S.M."/>
            <person name="Mascher T."/>
            <person name="Medema M.H."/>
            <person name="Devos D.P."/>
            <person name="Kaster A.-K."/>
            <person name="Ovreas L."/>
            <person name="Rohde M."/>
            <person name="Galperin M.Y."/>
            <person name="Jogler C."/>
        </authorList>
    </citation>
    <scope>NUCLEOTIDE SEQUENCE [LARGE SCALE GENOMIC DNA]</scope>
    <source>
        <strain evidence="1 2">ETA_A1</strain>
    </source>
</reference>
<dbReference type="Gene3D" id="3.30.70.240">
    <property type="match status" value="1"/>
</dbReference>
<dbReference type="EC" id="3.1.-.-" evidence="1"/>
<dbReference type="EMBL" id="CP036273">
    <property type="protein sequence ID" value="QDU22273.1"/>
    <property type="molecule type" value="Genomic_DNA"/>
</dbReference>
<dbReference type="KEGG" id="uli:ETAA1_42500"/>
<dbReference type="Proteomes" id="UP000319576">
    <property type="component" value="Chromosome"/>
</dbReference>
<dbReference type="RefSeq" id="WP_145241872.1">
    <property type="nucleotide sequence ID" value="NZ_CP036273.1"/>
</dbReference>
<evidence type="ECO:0000313" key="1">
    <source>
        <dbReference type="EMBL" id="QDU22273.1"/>
    </source>
</evidence>
<gene>
    <name evidence="1" type="primary">vapD</name>
    <name evidence="1" type="ORF">ETAA1_42500</name>
</gene>
<keyword evidence="1" id="KW-0378">Hydrolase</keyword>
<accession>A0A517XXS0</accession>
<keyword evidence="2" id="KW-1185">Reference proteome</keyword>
<sequence>MAATTTQEPRTGTIRPGLPASFKREGTVYAIAFAMDVELLRTHYGDPYNNAYLEIRRVLERHGFQWQQGSVYFGSPTVTAATVMVAVIDLTTTLPWLASAVRDIRMLRIEELNDLMPVVQRVAGLTDE</sequence>